<gene>
    <name evidence="1" type="ORF">EYF80_040057</name>
</gene>
<organism evidence="1 2">
    <name type="scientific">Liparis tanakae</name>
    <name type="common">Tanaka's snailfish</name>
    <dbReference type="NCBI Taxonomy" id="230148"/>
    <lineage>
        <taxon>Eukaryota</taxon>
        <taxon>Metazoa</taxon>
        <taxon>Chordata</taxon>
        <taxon>Craniata</taxon>
        <taxon>Vertebrata</taxon>
        <taxon>Euteleostomi</taxon>
        <taxon>Actinopterygii</taxon>
        <taxon>Neopterygii</taxon>
        <taxon>Teleostei</taxon>
        <taxon>Neoteleostei</taxon>
        <taxon>Acanthomorphata</taxon>
        <taxon>Eupercaria</taxon>
        <taxon>Perciformes</taxon>
        <taxon>Cottioidei</taxon>
        <taxon>Cottales</taxon>
        <taxon>Liparidae</taxon>
        <taxon>Liparis</taxon>
    </lineage>
</organism>
<keyword evidence="2" id="KW-1185">Reference proteome</keyword>
<proteinExistence type="predicted"/>
<dbReference type="Proteomes" id="UP000314294">
    <property type="component" value="Unassembled WGS sequence"/>
</dbReference>
<accession>A0A4Z2G9M9</accession>
<dbReference type="AlphaFoldDB" id="A0A4Z2G9M9"/>
<name>A0A4Z2G9M9_9TELE</name>
<dbReference type="EMBL" id="SRLO01000642">
    <property type="protein sequence ID" value="TNN49765.1"/>
    <property type="molecule type" value="Genomic_DNA"/>
</dbReference>
<evidence type="ECO:0000313" key="1">
    <source>
        <dbReference type="EMBL" id="TNN49765.1"/>
    </source>
</evidence>
<reference evidence="1 2" key="1">
    <citation type="submission" date="2019-03" db="EMBL/GenBank/DDBJ databases">
        <title>First draft genome of Liparis tanakae, snailfish: a comprehensive survey of snailfish specific genes.</title>
        <authorList>
            <person name="Kim W."/>
            <person name="Song I."/>
            <person name="Jeong J.-H."/>
            <person name="Kim D."/>
            <person name="Kim S."/>
            <person name="Ryu S."/>
            <person name="Song J.Y."/>
            <person name="Lee S.K."/>
        </authorList>
    </citation>
    <scope>NUCLEOTIDE SEQUENCE [LARGE SCALE GENOMIC DNA]</scope>
    <source>
        <tissue evidence="1">Muscle</tissue>
    </source>
</reference>
<evidence type="ECO:0000313" key="2">
    <source>
        <dbReference type="Proteomes" id="UP000314294"/>
    </source>
</evidence>
<sequence length="79" mass="8453">MKSFSGVSAALCNILMPQKMHRSLCKAWECPGLGGNWDNAKPSILKEASAYLFLLLVSSESASQELPPTGEAPIKESGE</sequence>
<protein>
    <submittedName>
        <fullName evidence="1">Uncharacterized protein</fullName>
    </submittedName>
</protein>
<comment type="caution">
    <text evidence="1">The sequence shown here is derived from an EMBL/GenBank/DDBJ whole genome shotgun (WGS) entry which is preliminary data.</text>
</comment>